<dbReference type="SUPFAM" id="SSF51161">
    <property type="entry name" value="Trimeric LpxA-like enzymes"/>
    <property type="match status" value="1"/>
</dbReference>
<dbReference type="Gene3D" id="2.160.10.10">
    <property type="entry name" value="Hexapeptide repeat proteins"/>
    <property type="match status" value="1"/>
</dbReference>
<dbReference type="PANTHER" id="PTHR42811">
    <property type="entry name" value="SERINE ACETYLTRANSFERASE"/>
    <property type="match status" value="1"/>
</dbReference>
<dbReference type="InterPro" id="IPR011004">
    <property type="entry name" value="Trimer_LpxA-like_sf"/>
</dbReference>
<dbReference type="Proteomes" id="UP001379949">
    <property type="component" value="Unassembled WGS sequence"/>
</dbReference>
<dbReference type="InterPro" id="IPR001451">
    <property type="entry name" value="Hexapep"/>
</dbReference>
<gene>
    <name evidence="12" type="primary">cysE</name>
    <name evidence="12" type="ORF">V6242_14390</name>
</gene>
<dbReference type="InterPro" id="IPR053376">
    <property type="entry name" value="Serine_acetyltransferase"/>
</dbReference>
<dbReference type="Pfam" id="PF00132">
    <property type="entry name" value="Hexapep"/>
    <property type="match status" value="1"/>
</dbReference>
<dbReference type="InterPro" id="IPR045304">
    <property type="entry name" value="LbH_SAT"/>
</dbReference>
<protein>
    <recommendedName>
        <fullName evidence="4">Serine acetyltransferase</fullName>
        <ecNumber evidence="3">2.3.1.30</ecNumber>
    </recommendedName>
</protein>
<evidence type="ECO:0000256" key="8">
    <source>
        <dbReference type="ARBA" id="ARBA00023315"/>
    </source>
</evidence>
<organism evidence="12 13">
    <name type="scientific">Marinomonas arenicola</name>
    <dbReference type="NCBI Taxonomy" id="569601"/>
    <lineage>
        <taxon>Bacteria</taxon>
        <taxon>Pseudomonadati</taxon>
        <taxon>Pseudomonadota</taxon>
        <taxon>Gammaproteobacteria</taxon>
        <taxon>Oceanospirillales</taxon>
        <taxon>Oceanospirillaceae</taxon>
        <taxon>Marinomonas</taxon>
    </lineage>
</organism>
<comment type="pathway">
    <text evidence="1">Amino-acid biosynthesis; L-cysteine biosynthesis; L-cysteine from L-serine: step 1/2.</text>
</comment>
<dbReference type="InterPro" id="IPR042122">
    <property type="entry name" value="Ser_AcTrfase_N_sf"/>
</dbReference>
<dbReference type="NCBIfam" id="NF041874">
    <property type="entry name" value="EPS_EpsC"/>
    <property type="match status" value="1"/>
</dbReference>
<comment type="catalytic activity">
    <reaction evidence="9">
        <text>L-serine + acetyl-CoA = O-acetyl-L-serine + CoA</text>
        <dbReference type="Rhea" id="RHEA:24560"/>
        <dbReference type="ChEBI" id="CHEBI:33384"/>
        <dbReference type="ChEBI" id="CHEBI:57287"/>
        <dbReference type="ChEBI" id="CHEBI:57288"/>
        <dbReference type="ChEBI" id="CHEBI:58340"/>
        <dbReference type="EC" id="2.3.1.30"/>
    </reaction>
</comment>
<feature type="region of interest" description="Disordered" evidence="10">
    <location>
        <begin position="249"/>
        <end position="275"/>
    </location>
</feature>
<dbReference type="InterPro" id="IPR005881">
    <property type="entry name" value="Ser_O-AcTrfase"/>
</dbReference>
<evidence type="ECO:0000256" key="6">
    <source>
        <dbReference type="ARBA" id="ARBA00022679"/>
    </source>
</evidence>
<evidence type="ECO:0000313" key="13">
    <source>
        <dbReference type="Proteomes" id="UP001379949"/>
    </source>
</evidence>
<dbReference type="NCBIfam" id="TIGR01172">
    <property type="entry name" value="cysE"/>
    <property type="match status" value="1"/>
</dbReference>
<proteinExistence type="inferred from homology"/>
<dbReference type="CDD" id="cd03354">
    <property type="entry name" value="LbH_SAT"/>
    <property type="match status" value="1"/>
</dbReference>
<keyword evidence="5" id="KW-0028">Amino-acid biosynthesis</keyword>
<dbReference type="Pfam" id="PF06426">
    <property type="entry name" value="SATase_N"/>
    <property type="match status" value="1"/>
</dbReference>
<keyword evidence="6 12" id="KW-0808">Transferase</keyword>
<evidence type="ECO:0000313" key="12">
    <source>
        <dbReference type="EMBL" id="MEL0614343.1"/>
    </source>
</evidence>
<dbReference type="EC" id="2.3.1.30" evidence="3"/>
<evidence type="ECO:0000256" key="3">
    <source>
        <dbReference type="ARBA" id="ARBA00013266"/>
    </source>
</evidence>
<dbReference type="NCBIfam" id="NF008349">
    <property type="entry name" value="PRK11132.1"/>
    <property type="match status" value="1"/>
</dbReference>
<dbReference type="EMBL" id="JBAKAR010000013">
    <property type="protein sequence ID" value="MEL0614343.1"/>
    <property type="molecule type" value="Genomic_DNA"/>
</dbReference>
<dbReference type="PROSITE" id="PS00101">
    <property type="entry name" value="HEXAPEP_TRANSFERASES"/>
    <property type="match status" value="1"/>
</dbReference>
<evidence type="ECO:0000256" key="7">
    <source>
        <dbReference type="ARBA" id="ARBA00022737"/>
    </source>
</evidence>
<dbReference type="SMART" id="SM00971">
    <property type="entry name" value="SATase_N"/>
    <property type="match status" value="1"/>
</dbReference>
<evidence type="ECO:0000256" key="9">
    <source>
        <dbReference type="ARBA" id="ARBA00049486"/>
    </source>
</evidence>
<feature type="domain" description="Serine acetyltransferase N-terminal" evidence="11">
    <location>
        <begin position="10"/>
        <end position="115"/>
    </location>
</feature>
<dbReference type="InterPro" id="IPR018357">
    <property type="entry name" value="Hexapep_transf_CS"/>
</dbReference>
<evidence type="ECO:0000256" key="1">
    <source>
        <dbReference type="ARBA" id="ARBA00004876"/>
    </source>
</evidence>
<evidence type="ECO:0000256" key="4">
    <source>
        <dbReference type="ARBA" id="ARBA00018522"/>
    </source>
</evidence>
<feature type="compositionally biased region" description="Basic and acidic residues" evidence="10">
    <location>
        <begin position="250"/>
        <end position="275"/>
    </location>
</feature>
<reference evidence="12 13" key="1">
    <citation type="submission" date="2024-02" db="EMBL/GenBank/DDBJ databases">
        <title>Bacteria isolated from the canopy kelp, Nereocystis luetkeana.</title>
        <authorList>
            <person name="Pfister C.A."/>
            <person name="Younker I.T."/>
            <person name="Light S.H."/>
        </authorList>
    </citation>
    <scope>NUCLEOTIDE SEQUENCE [LARGE SCALE GENOMIC DNA]</scope>
    <source>
        <strain evidence="12 13">TI.4.07</strain>
    </source>
</reference>
<evidence type="ECO:0000256" key="10">
    <source>
        <dbReference type="SAM" id="MobiDB-lite"/>
    </source>
</evidence>
<accession>A0ABU9G777</accession>
<comment type="similarity">
    <text evidence="2">Belongs to the transferase hexapeptide repeat family.</text>
</comment>
<dbReference type="RefSeq" id="WP_341567862.1">
    <property type="nucleotide sequence ID" value="NZ_JBAKAR010000013.1"/>
</dbReference>
<dbReference type="InterPro" id="IPR010493">
    <property type="entry name" value="Ser_AcTrfase_N"/>
</dbReference>
<evidence type="ECO:0000259" key="11">
    <source>
        <dbReference type="SMART" id="SM00971"/>
    </source>
</evidence>
<sequence length="275" mass="29374">MYNAVTSGNLWSSLQAEAKKLALDEPILASYFNTTILRHESLSSALSFLLACKLDSISIPSIVLREVFEEAMSDSQSGIVECIEQDILSIKERDAACDCLTTPLLFFKGFHALQTYRVANWLWKNNRKSLALYLQGQMSMVFSVDIHPAATIGCGIMLDHATGLVVGETCVIEDNVSILQSVTLGGTGKEHGDRHPKIRSGVLIGAGAKILGNIEVGEGAKIGAGSVVLEAVGAHTTVAGVPAKIVGRNTGEEPSRAMDHNINHCVRDGNDSNPS</sequence>
<dbReference type="GO" id="GO:0009001">
    <property type="term" value="F:serine O-acetyltransferase activity"/>
    <property type="evidence" value="ECO:0007669"/>
    <property type="project" value="UniProtKB-EC"/>
</dbReference>
<dbReference type="Gene3D" id="1.10.3130.10">
    <property type="entry name" value="serine acetyltransferase, domain 1"/>
    <property type="match status" value="1"/>
</dbReference>
<keyword evidence="8 12" id="KW-0012">Acyltransferase</keyword>
<comment type="caution">
    <text evidence="12">The sequence shown here is derived from an EMBL/GenBank/DDBJ whole genome shotgun (WGS) entry which is preliminary data.</text>
</comment>
<keyword evidence="7" id="KW-0677">Repeat</keyword>
<evidence type="ECO:0000256" key="2">
    <source>
        <dbReference type="ARBA" id="ARBA00007274"/>
    </source>
</evidence>
<keyword evidence="13" id="KW-1185">Reference proteome</keyword>
<evidence type="ECO:0000256" key="5">
    <source>
        <dbReference type="ARBA" id="ARBA00022605"/>
    </source>
</evidence>
<name>A0ABU9G777_9GAMM</name>